<evidence type="ECO:0000313" key="9">
    <source>
        <dbReference type="Proteomes" id="UP000256388"/>
    </source>
</evidence>
<reference evidence="8 9" key="1">
    <citation type="submission" date="2018-08" db="EMBL/GenBank/DDBJ databases">
        <title>Genomic Encyclopedia of Type Strains, Phase IV (KMG-IV): sequencing the most valuable type-strain genomes for metagenomic binning, comparative biology and taxonomic classification.</title>
        <authorList>
            <person name="Goeker M."/>
        </authorList>
    </citation>
    <scope>NUCLEOTIDE SEQUENCE [LARGE SCALE GENOMIC DNA]</scope>
    <source>
        <strain evidence="8 9">DSM 23923</strain>
    </source>
</reference>
<evidence type="ECO:0000256" key="4">
    <source>
        <dbReference type="ARBA" id="ARBA00022989"/>
    </source>
</evidence>
<dbReference type="PANTHER" id="PTHR16172">
    <property type="entry name" value="MAJOR FACILITATOR SUPERFAMILY DOMAIN-CONTAINING PROTEIN 6-LIKE"/>
    <property type="match status" value="1"/>
</dbReference>
<name>A0A347ZWU9_9CHLR</name>
<evidence type="ECO:0000313" key="8">
    <source>
        <dbReference type="EMBL" id="REG05523.1"/>
    </source>
</evidence>
<keyword evidence="5 6" id="KW-0472">Membrane</keyword>
<feature type="transmembrane region" description="Helical" evidence="6">
    <location>
        <begin position="12"/>
        <end position="33"/>
    </location>
</feature>
<gene>
    <name evidence="8" type="ORF">DFR64_2927</name>
</gene>
<evidence type="ECO:0000256" key="6">
    <source>
        <dbReference type="SAM" id="Phobius"/>
    </source>
</evidence>
<dbReference type="Pfam" id="PF12832">
    <property type="entry name" value="MFS_1_like"/>
    <property type="match status" value="1"/>
</dbReference>
<protein>
    <submittedName>
        <fullName evidence="8">Putative MFS family arabinose efflux permease</fullName>
    </submittedName>
</protein>
<evidence type="ECO:0000256" key="5">
    <source>
        <dbReference type="ARBA" id="ARBA00023136"/>
    </source>
</evidence>
<feature type="transmembrane region" description="Helical" evidence="6">
    <location>
        <begin position="295"/>
        <end position="318"/>
    </location>
</feature>
<keyword evidence="9" id="KW-1185">Reference proteome</keyword>
<feature type="transmembrane region" description="Helical" evidence="6">
    <location>
        <begin position="271"/>
        <end position="289"/>
    </location>
</feature>
<evidence type="ECO:0000256" key="3">
    <source>
        <dbReference type="ARBA" id="ARBA00022692"/>
    </source>
</evidence>
<comment type="subcellular location">
    <subcellularLocation>
        <location evidence="1">Membrane</location>
        <topology evidence="1">Multi-pass membrane protein</topology>
    </subcellularLocation>
</comment>
<dbReference type="SUPFAM" id="SSF103473">
    <property type="entry name" value="MFS general substrate transporter"/>
    <property type="match status" value="1"/>
</dbReference>
<feature type="transmembrane region" description="Helical" evidence="6">
    <location>
        <begin position="239"/>
        <end position="259"/>
    </location>
</feature>
<feature type="transmembrane region" description="Helical" evidence="6">
    <location>
        <begin position="358"/>
        <end position="378"/>
    </location>
</feature>
<dbReference type="Proteomes" id="UP000256388">
    <property type="component" value="Unassembled WGS sequence"/>
</dbReference>
<keyword evidence="4 6" id="KW-1133">Transmembrane helix</keyword>
<dbReference type="EMBL" id="QUMS01000005">
    <property type="protein sequence ID" value="REG05523.1"/>
    <property type="molecule type" value="Genomic_DNA"/>
</dbReference>
<feature type="transmembrane region" description="Helical" evidence="6">
    <location>
        <begin position="45"/>
        <end position="66"/>
    </location>
</feature>
<comment type="caution">
    <text evidence="8">The sequence shown here is derived from an EMBL/GenBank/DDBJ whole genome shotgun (WGS) entry which is preliminary data.</text>
</comment>
<evidence type="ECO:0000256" key="2">
    <source>
        <dbReference type="ARBA" id="ARBA00005241"/>
    </source>
</evidence>
<feature type="transmembrane region" description="Helical" evidence="6">
    <location>
        <begin position="160"/>
        <end position="180"/>
    </location>
</feature>
<keyword evidence="3 6" id="KW-0812">Transmembrane</keyword>
<evidence type="ECO:0000259" key="7">
    <source>
        <dbReference type="Pfam" id="PF12832"/>
    </source>
</evidence>
<proteinExistence type="inferred from homology"/>
<feature type="transmembrane region" description="Helical" evidence="6">
    <location>
        <begin position="97"/>
        <end position="114"/>
    </location>
</feature>
<dbReference type="Gene3D" id="1.20.1250.20">
    <property type="entry name" value="MFS general substrate transporter like domains"/>
    <property type="match status" value="2"/>
</dbReference>
<dbReference type="AlphaFoldDB" id="A0A347ZWU9"/>
<dbReference type="InterPro" id="IPR051717">
    <property type="entry name" value="MFS_MFSD6"/>
</dbReference>
<feature type="domain" description="Major facilitator superfamily associated" evidence="7">
    <location>
        <begin position="13"/>
        <end position="361"/>
    </location>
</feature>
<comment type="similarity">
    <text evidence="2">Belongs to the major facilitator superfamily. MFSD6 family.</text>
</comment>
<sequence>MITSKVKGRNFSLVNAYFLYWCAAAAFMPYMSVYYESRGLAGKQIGLLISIPYMVTAASSFLFGYLSDLIKKPSVILRFCALGFIAALVILSRANTFWMTALGCLTYAISAAPMNPILDKITLALLSDKSQYGRVRIGGSVGWGLGVLTVSYLLSDWNFAAMFFVSQSLLLLFFFNSFLIPRETGVLSHSEIKLNYMWAFLKRKGTIILLLANVVWSLAESSITGYLFLHIKMLGGSSLMMGLSMAIAILSEMIGFLLVEKALKHLKLSTIIIFAFTLQFLRLCSLSVIKDPIVLVPLQFFGGASFALIWSASVAYIDRHADQEMQTTGQALKSGVMSIGSSLSVLLGGYVYELYGSTILFSGVAAVIFTALLLGIWLTRRNLLLGDH</sequence>
<dbReference type="OrthoDB" id="140901at2"/>
<feature type="transmembrane region" description="Helical" evidence="6">
    <location>
        <begin position="201"/>
        <end position="219"/>
    </location>
</feature>
<organism evidence="8 9">
    <name type="scientific">Pelolinea submarina</name>
    <dbReference type="NCBI Taxonomy" id="913107"/>
    <lineage>
        <taxon>Bacteria</taxon>
        <taxon>Bacillati</taxon>
        <taxon>Chloroflexota</taxon>
        <taxon>Anaerolineae</taxon>
        <taxon>Anaerolineales</taxon>
        <taxon>Anaerolineaceae</taxon>
        <taxon>Pelolinea</taxon>
    </lineage>
</organism>
<dbReference type="GO" id="GO:0016020">
    <property type="term" value="C:membrane"/>
    <property type="evidence" value="ECO:0007669"/>
    <property type="project" value="UniProtKB-SubCell"/>
</dbReference>
<dbReference type="InterPro" id="IPR024989">
    <property type="entry name" value="MFS_assoc_dom"/>
</dbReference>
<accession>A0A347ZWU9</accession>
<feature type="transmembrane region" description="Helical" evidence="6">
    <location>
        <begin position="330"/>
        <end position="352"/>
    </location>
</feature>
<dbReference type="InterPro" id="IPR036259">
    <property type="entry name" value="MFS_trans_sf"/>
</dbReference>
<evidence type="ECO:0000256" key="1">
    <source>
        <dbReference type="ARBA" id="ARBA00004141"/>
    </source>
</evidence>
<dbReference type="RefSeq" id="WP_116226181.1">
    <property type="nucleotide sequence ID" value="NZ_AP018437.1"/>
</dbReference>
<dbReference type="PANTHER" id="PTHR16172:SF41">
    <property type="entry name" value="MAJOR FACILITATOR SUPERFAMILY DOMAIN-CONTAINING PROTEIN 6-LIKE"/>
    <property type="match status" value="1"/>
</dbReference>
<feature type="transmembrane region" description="Helical" evidence="6">
    <location>
        <begin position="135"/>
        <end position="154"/>
    </location>
</feature>
<feature type="transmembrane region" description="Helical" evidence="6">
    <location>
        <begin position="75"/>
        <end position="91"/>
    </location>
</feature>